<dbReference type="Pfam" id="PF00995">
    <property type="entry name" value="Sec1"/>
    <property type="match status" value="1"/>
</dbReference>
<name>A0A7J7MJ33_9MAGN</name>
<dbReference type="Proteomes" id="UP000541444">
    <property type="component" value="Unassembled WGS sequence"/>
</dbReference>
<organism evidence="2 3">
    <name type="scientific">Kingdonia uniflora</name>
    <dbReference type="NCBI Taxonomy" id="39325"/>
    <lineage>
        <taxon>Eukaryota</taxon>
        <taxon>Viridiplantae</taxon>
        <taxon>Streptophyta</taxon>
        <taxon>Embryophyta</taxon>
        <taxon>Tracheophyta</taxon>
        <taxon>Spermatophyta</taxon>
        <taxon>Magnoliopsida</taxon>
        <taxon>Ranunculales</taxon>
        <taxon>Circaeasteraceae</taxon>
        <taxon>Kingdonia</taxon>
    </lineage>
</organism>
<dbReference type="AlphaFoldDB" id="A0A7J7MJ33"/>
<comment type="caution">
    <text evidence="2">The sequence shown here is derived from an EMBL/GenBank/DDBJ whole genome shotgun (WGS) entry which is preliminary data.</text>
</comment>
<protein>
    <recommendedName>
        <fullName evidence="4">Vacuolar protein sorting 45</fullName>
    </recommendedName>
</protein>
<dbReference type="InterPro" id="IPR027482">
    <property type="entry name" value="Sec1-like_dom2"/>
</dbReference>
<proteinExistence type="inferred from homology"/>
<reference evidence="2 3" key="1">
    <citation type="journal article" date="2020" name="IScience">
        <title>Genome Sequencing of the Endangered Kingdonia uniflora (Circaeasteraceae, Ranunculales) Reveals Potential Mechanisms of Evolutionary Specialization.</title>
        <authorList>
            <person name="Sun Y."/>
            <person name="Deng T."/>
            <person name="Zhang A."/>
            <person name="Moore M.J."/>
            <person name="Landis J.B."/>
            <person name="Lin N."/>
            <person name="Zhang H."/>
            <person name="Zhang X."/>
            <person name="Huang J."/>
            <person name="Zhang X."/>
            <person name="Sun H."/>
            <person name="Wang H."/>
        </authorList>
    </citation>
    <scope>NUCLEOTIDE SEQUENCE [LARGE SCALE GENOMIC DNA]</scope>
    <source>
        <strain evidence="2">TB1705</strain>
        <tissue evidence="2">Leaf</tissue>
    </source>
</reference>
<dbReference type="PANTHER" id="PTHR11679">
    <property type="entry name" value="VESICLE PROTEIN SORTING-ASSOCIATED"/>
    <property type="match status" value="1"/>
</dbReference>
<dbReference type="GO" id="GO:0016192">
    <property type="term" value="P:vesicle-mediated transport"/>
    <property type="evidence" value="ECO:0007669"/>
    <property type="project" value="InterPro"/>
</dbReference>
<evidence type="ECO:0008006" key="4">
    <source>
        <dbReference type="Google" id="ProtNLM"/>
    </source>
</evidence>
<gene>
    <name evidence="2" type="ORF">GIB67_018356</name>
</gene>
<dbReference type="InterPro" id="IPR036045">
    <property type="entry name" value="Sec1-like_sf"/>
</dbReference>
<dbReference type="SUPFAM" id="SSF56815">
    <property type="entry name" value="Sec1/munc18-like (SM) proteins"/>
    <property type="match status" value="1"/>
</dbReference>
<comment type="similarity">
    <text evidence="1">Belongs to the STXBP/unc-18/SEC1 family.</text>
</comment>
<accession>A0A7J7MJ33</accession>
<sequence>MELQLVQFLLKQAGVDKRTGDLFGNRDLLNIARNMARGIKGVENVYTQHQPLLFQTMESITKGRLRDLDYPFIGNHFQQGRPHEVVIFIVGGTTYEEARAVALQNATNSGTRFILGGSVILNSKRFLKDLEEAQKIARNNANLF</sequence>
<keyword evidence="3" id="KW-1185">Reference proteome</keyword>
<dbReference type="Gene3D" id="3.40.50.1910">
    <property type="match status" value="1"/>
</dbReference>
<dbReference type="OrthoDB" id="1671335at2759"/>
<dbReference type="EMBL" id="JACGCM010001448">
    <property type="protein sequence ID" value="KAF6154919.1"/>
    <property type="molecule type" value="Genomic_DNA"/>
</dbReference>
<evidence type="ECO:0000256" key="1">
    <source>
        <dbReference type="ARBA" id="ARBA00009884"/>
    </source>
</evidence>
<evidence type="ECO:0000313" key="3">
    <source>
        <dbReference type="Proteomes" id="UP000541444"/>
    </source>
</evidence>
<evidence type="ECO:0000313" key="2">
    <source>
        <dbReference type="EMBL" id="KAF6154919.1"/>
    </source>
</evidence>
<dbReference type="InterPro" id="IPR001619">
    <property type="entry name" value="Sec1-like"/>
</dbReference>